<dbReference type="InterPro" id="IPR006619">
    <property type="entry name" value="PGRP_domain_met/bac"/>
</dbReference>
<feature type="domain" description="Peptidoglycan recognition protein family" evidence="4">
    <location>
        <begin position="213"/>
        <end position="337"/>
    </location>
</feature>
<organism evidence="5 6">
    <name type="scientific">Oscillochloris trichoides DG-6</name>
    <dbReference type="NCBI Taxonomy" id="765420"/>
    <lineage>
        <taxon>Bacteria</taxon>
        <taxon>Bacillati</taxon>
        <taxon>Chloroflexota</taxon>
        <taxon>Chloroflexia</taxon>
        <taxon>Chloroflexales</taxon>
        <taxon>Chloroflexineae</taxon>
        <taxon>Oscillochloridaceae</taxon>
        <taxon>Oscillochloris</taxon>
    </lineage>
</organism>
<dbReference type="SUPFAM" id="SSF55846">
    <property type="entry name" value="N-acetylmuramoyl-L-alanine amidase-like"/>
    <property type="match status" value="1"/>
</dbReference>
<keyword evidence="6" id="KW-1185">Reference proteome</keyword>
<dbReference type="Gene3D" id="2.60.290.11">
    <property type="entry name" value="TM1070-like"/>
    <property type="match status" value="4"/>
</dbReference>
<dbReference type="eggNOG" id="COG4288">
    <property type="taxonomic scope" value="Bacteria"/>
</dbReference>
<keyword evidence="3" id="KW-0732">Signal</keyword>
<evidence type="ECO:0000256" key="1">
    <source>
        <dbReference type="ARBA" id="ARBA00007553"/>
    </source>
</evidence>
<dbReference type="CDD" id="cd06583">
    <property type="entry name" value="PGRP"/>
    <property type="match status" value="1"/>
</dbReference>
<evidence type="ECO:0000259" key="4">
    <source>
        <dbReference type="SMART" id="SM00701"/>
    </source>
</evidence>
<dbReference type="GO" id="GO:0008745">
    <property type="term" value="F:N-acetylmuramoyl-L-alanine amidase activity"/>
    <property type="evidence" value="ECO:0007669"/>
    <property type="project" value="InterPro"/>
</dbReference>
<dbReference type="OrthoDB" id="135775at2"/>
<evidence type="ECO:0000313" key="6">
    <source>
        <dbReference type="Proteomes" id="UP000054010"/>
    </source>
</evidence>
<feature type="chain" id="PRO_5003146905" evidence="3">
    <location>
        <begin position="29"/>
        <end position="797"/>
    </location>
</feature>
<comment type="similarity">
    <text evidence="1">Belongs to the N-acetylmuramoyl-L-alanine amidase 2 family.</text>
</comment>
<dbReference type="STRING" id="765420.OSCT_2851"/>
<dbReference type="eggNOG" id="COG3023">
    <property type="taxonomic scope" value="Bacteria"/>
</dbReference>
<dbReference type="InterPro" id="IPR002502">
    <property type="entry name" value="Amidase_domain"/>
</dbReference>
<dbReference type="EMBL" id="ADVR01000119">
    <property type="protein sequence ID" value="EFO79270.1"/>
    <property type="molecule type" value="Genomic_DNA"/>
</dbReference>
<dbReference type="Gene3D" id="3.40.80.10">
    <property type="entry name" value="Peptidoglycan recognition protein-like"/>
    <property type="match status" value="1"/>
</dbReference>
<dbReference type="Proteomes" id="UP000054010">
    <property type="component" value="Unassembled WGS sequence"/>
</dbReference>
<dbReference type="Pfam" id="PF01510">
    <property type="entry name" value="Amidase_2"/>
    <property type="match status" value="1"/>
</dbReference>
<dbReference type="GO" id="GO:0009253">
    <property type="term" value="P:peptidoglycan catabolic process"/>
    <property type="evidence" value="ECO:0007669"/>
    <property type="project" value="InterPro"/>
</dbReference>
<gene>
    <name evidence="5" type="ORF">OSCT_2851</name>
</gene>
<dbReference type="HOGENOM" id="CLU_352617_0_0_0"/>
<feature type="signal peptide" evidence="3">
    <location>
        <begin position="1"/>
        <end position="28"/>
    </location>
</feature>
<dbReference type="GO" id="GO:0008270">
    <property type="term" value="F:zinc ion binding"/>
    <property type="evidence" value="ECO:0007669"/>
    <property type="project" value="InterPro"/>
</dbReference>
<feature type="region of interest" description="Disordered" evidence="2">
    <location>
        <begin position="112"/>
        <end position="140"/>
    </location>
</feature>
<dbReference type="InterPro" id="IPR036698">
    <property type="entry name" value="TM1070-like_sf"/>
</dbReference>
<evidence type="ECO:0000256" key="3">
    <source>
        <dbReference type="SAM" id="SignalP"/>
    </source>
</evidence>
<dbReference type="PANTHER" id="PTHR11022">
    <property type="entry name" value="PEPTIDOGLYCAN RECOGNITION PROTEIN"/>
    <property type="match status" value="1"/>
</dbReference>
<protein>
    <submittedName>
        <fullName evidence="5">N-acetylmuramoyl-L-alanine amidase</fullName>
    </submittedName>
</protein>
<dbReference type="PANTHER" id="PTHR11022:SF41">
    <property type="entry name" value="PEPTIDOGLYCAN-RECOGNITION PROTEIN LC-RELATED"/>
    <property type="match status" value="1"/>
</dbReference>
<sequence length="797" mass="85576">MRQHRARLSVLTLILAAFLVLGTLPAFAQEEPTLKLETWELSTVADWQAGSVTGLLVTNNAGGELRLAEDQVQGEFVSAPFSTTFTFNAVGAVWHAELLTGTQVQLAVRARAMPEDSSDTETGWSDWQPLESGDARSQSDDGAFATANVRAFDPSSTQLQLRVRMQSEVLRASAVLSEVHLSYIQSAQEPPILAAGLPRQPILAGKPTLTQRPVVIGRSDWSGEISAARPARRDPRGIIIHQISADPSTTNSRDFMRALLSYQTSVLGWDDLAYHYVIDADGNIFEGRVGGPTSEVGRLAGGDVAIHIAVIAAQDAAPSEVAQANLISLLAWLGQAYEIAPTGEHIVSIGGQRSTRPNIAAHREADANAADPAEATLALMPQLRSRADQSTVRARWYFAEGNVSDYSQRLALFNPTGSAADAKVTLLRPGDAPLVRLISVPAGARSDLIINDLISNANALPAIIESSAPILAERSMSLTTDIDGGPGINRLSRIWYFAEGSTQGDSRTYLILFNPQSHPVAATITYMSNDGTQLGQEVQIPAQDRLVVSMNEHLPNANFGVRVIANQPIAVERTMRFGEQQRGLHTGRGIDTLARRWYFAEGTTEGDFQMRLLVLNPNDQPANVEATFQGPEGTAAVRRYAIPPRTQLAINANEVVPNLGVSTEVRADRPIAVERAMIFNNGAAGSVGAGALAPNYSWAFVEGRTRDSSYYLCVSNPNPAPATVTVNLVFADGATAREELRIPAQARYTMAVHQLYPNEASVAAVLHATQPIVAERSLYPGTSTDRGGATTLGIPIP</sequence>
<dbReference type="InterPro" id="IPR036505">
    <property type="entry name" value="Amidase/PGRP_sf"/>
</dbReference>
<evidence type="ECO:0000256" key="2">
    <source>
        <dbReference type="SAM" id="MobiDB-lite"/>
    </source>
</evidence>
<comment type="caution">
    <text evidence="5">The sequence shown here is derived from an EMBL/GenBank/DDBJ whole genome shotgun (WGS) entry which is preliminary data.</text>
</comment>
<dbReference type="InterPro" id="IPR015510">
    <property type="entry name" value="PGRP"/>
</dbReference>
<reference evidence="5 6" key="1">
    <citation type="journal article" date="2011" name="J. Bacteriol.">
        <title>Draft genome sequence of the anoxygenic filamentous phototrophic bacterium Oscillochloris trichoides subsp. DG-6.</title>
        <authorList>
            <person name="Kuznetsov B.B."/>
            <person name="Ivanovsky R.N."/>
            <person name="Keppen O.I."/>
            <person name="Sukhacheva M.V."/>
            <person name="Bumazhkin B.K."/>
            <person name="Patutina E.O."/>
            <person name="Beletsky A.V."/>
            <person name="Mardanov A.V."/>
            <person name="Baslerov R.V."/>
            <person name="Panteleeva A.N."/>
            <person name="Kolganova T.V."/>
            <person name="Ravin N.V."/>
            <person name="Skryabin K.G."/>
        </authorList>
    </citation>
    <scope>NUCLEOTIDE SEQUENCE [LARGE SCALE GENOMIC DNA]</scope>
    <source>
        <strain evidence="5 6">DG-6</strain>
    </source>
</reference>
<name>E1IHQ0_9CHLR</name>
<dbReference type="SMART" id="SM00701">
    <property type="entry name" value="PGRP"/>
    <property type="match status" value="1"/>
</dbReference>
<proteinExistence type="inferred from homology"/>
<dbReference type="AlphaFoldDB" id="E1IHQ0"/>
<evidence type="ECO:0000313" key="5">
    <source>
        <dbReference type="EMBL" id="EFO79270.1"/>
    </source>
</evidence>
<accession>E1IHQ0</accession>